<accession>A0A1R4B4J3</accession>
<dbReference type="Pfam" id="PF12535">
    <property type="entry name" value="Nudix_N"/>
    <property type="match status" value="1"/>
</dbReference>
<dbReference type="InterPro" id="IPR020084">
    <property type="entry name" value="NUDIX_hydrolase_CS"/>
</dbReference>
<dbReference type="OrthoDB" id="9804442at2"/>
<dbReference type="RefSeq" id="WP_077314242.1">
    <property type="nucleotide sequence ID" value="NZ_AP024888.1"/>
</dbReference>
<protein>
    <submittedName>
        <fullName evidence="4">NADH pyrophosphatase</fullName>
    </submittedName>
</protein>
<gene>
    <name evidence="4" type="ORF">VPAL9027_01805</name>
</gene>
<dbReference type="PANTHER" id="PTHR43046">
    <property type="entry name" value="GDP-MANNOSE MANNOSYL HYDROLASE"/>
    <property type="match status" value="1"/>
</dbReference>
<comment type="cofactor">
    <cofactor evidence="1">
        <name>Mg(2+)</name>
        <dbReference type="ChEBI" id="CHEBI:18420"/>
    </cofactor>
</comment>
<organism evidence="4 5">
    <name type="scientific">Vibrio palustris</name>
    <dbReference type="NCBI Taxonomy" id="1918946"/>
    <lineage>
        <taxon>Bacteria</taxon>
        <taxon>Pseudomonadati</taxon>
        <taxon>Pseudomonadota</taxon>
        <taxon>Gammaproteobacteria</taxon>
        <taxon>Vibrionales</taxon>
        <taxon>Vibrionaceae</taxon>
        <taxon>Vibrio</taxon>
    </lineage>
</organism>
<evidence type="ECO:0000313" key="5">
    <source>
        <dbReference type="Proteomes" id="UP000189475"/>
    </source>
</evidence>
<dbReference type="PROSITE" id="PS51462">
    <property type="entry name" value="NUDIX"/>
    <property type="match status" value="1"/>
</dbReference>
<feature type="domain" description="Nudix hydrolase" evidence="3">
    <location>
        <begin position="65"/>
        <end position="192"/>
    </location>
</feature>
<evidence type="ECO:0000259" key="3">
    <source>
        <dbReference type="PROSITE" id="PS51462"/>
    </source>
</evidence>
<dbReference type="Proteomes" id="UP000189475">
    <property type="component" value="Unassembled WGS sequence"/>
</dbReference>
<dbReference type="AlphaFoldDB" id="A0A1R4B4J3"/>
<reference evidence="4 5" key="1">
    <citation type="submission" date="2017-02" db="EMBL/GenBank/DDBJ databases">
        <authorList>
            <person name="Peterson S.W."/>
        </authorList>
    </citation>
    <scope>NUCLEOTIDE SEQUENCE [LARGE SCALE GENOMIC DNA]</scope>
    <source>
        <strain evidence="4 5">CECT 9027</strain>
    </source>
</reference>
<keyword evidence="5" id="KW-1185">Reference proteome</keyword>
<dbReference type="EMBL" id="FUFT01000005">
    <property type="protein sequence ID" value="SJL83826.1"/>
    <property type="molecule type" value="Genomic_DNA"/>
</dbReference>
<keyword evidence="2" id="KW-0378">Hydrolase</keyword>
<sequence length="205" mass="23176">MHSWLTMAKELQAIAQAGRAYSNDGYDLERFEQVKHIAYKMIADLAGSTVEQVDGLYLPETGYPTPKVDVRAGVIYDGKILLVKEAQDGCWSLPGGWGDVCETPTEGVIREVREESGLIVDNPRLVAIKDRAVHGYHPLFPFHIYKLFFLCDYQSGKLQQSLETTDAQFFHPDELPQLSASRTINEDITMLFKHFHQPDLAVYVD</sequence>
<dbReference type="InterPro" id="IPR015797">
    <property type="entry name" value="NUDIX_hydrolase-like_dom_sf"/>
</dbReference>
<evidence type="ECO:0000313" key="4">
    <source>
        <dbReference type="EMBL" id="SJL83826.1"/>
    </source>
</evidence>
<dbReference type="PROSITE" id="PS00893">
    <property type="entry name" value="NUDIX_BOX"/>
    <property type="match status" value="1"/>
</dbReference>
<evidence type="ECO:0000256" key="1">
    <source>
        <dbReference type="ARBA" id="ARBA00001946"/>
    </source>
</evidence>
<dbReference type="Gene3D" id="3.90.79.10">
    <property type="entry name" value="Nucleoside Triphosphate Pyrophosphohydrolase"/>
    <property type="match status" value="1"/>
</dbReference>
<dbReference type="CDD" id="cd04672">
    <property type="entry name" value="NUDIX_CDP-Chase_like"/>
    <property type="match status" value="1"/>
</dbReference>
<evidence type="ECO:0000256" key="2">
    <source>
        <dbReference type="ARBA" id="ARBA00022801"/>
    </source>
</evidence>
<dbReference type="Gene3D" id="6.10.250.1120">
    <property type="match status" value="1"/>
</dbReference>
<proteinExistence type="predicted"/>
<dbReference type="STRING" id="1918946.VPAL9027_01805"/>
<dbReference type="PANTHER" id="PTHR43046:SF16">
    <property type="entry name" value="ADP-RIBOSE PYROPHOSPHATASE YJHB-RELATED"/>
    <property type="match status" value="1"/>
</dbReference>
<dbReference type="InterPro" id="IPR000086">
    <property type="entry name" value="NUDIX_hydrolase_dom"/>
</dbReference>
<dbReference type="SUPFAM" id="SSF55811">
    <property type="entry name" value="Nudix"/>
    <property type="match status" value="1"/>
</dbReference>
<dbReference type="InterPro" id="IPR059176">
    <property type="entry name" value="UDP-X_N"/>
</dbReference>
<dbReference type="GO" id="GO:0016787">
    <property type="term" value="F:hydrolase activity"/>
    <property type="evidence" value="ECO:0007669"/>
    <property type="project" value="UniProtKB-KW"/>
</dbReference>
<dbReference type="Pfam" id="PF00293">
    <property type="entry name" value="NUDIX"/>
    <property type="match status" value="1"/>
</dbReference>
<name>A0A1R4B4J3_9VIBR</name>